<dbReference type="Gene3D" id="3.40.50.300">
    <property type="entry name" value="P-loop containing nucleotide triphosphate hydrolases"/>
    <property type="match status" value="1"/>
</dbReference>
<protein>
    <submittedName>
        <fullName evidence="10">ABC transporter ATP-binding protein</fullName>
    </submittedName>
</protein>
<dbReference type="InterPro" id="IPR003593">
    <property type="entry name" value="AAA+_ATPase"/>
</dbReference>
<evidence type="ECO:0000256" key="2">
    <source>
        <dbReference type="ARBA" id="ARBA00022692"/>
    </source>
</evidence>
<organism evidence="10 11">
    <name type="scientific">Microbispora triticiradicis</name>
    <dbReference type="NCBI Taxonomy" id="2200763"/>
    <lineage>
        <taxon>Bacteria</taxon>
        <taxon>Bacillati</taxon>
        <taxon>Actinomycetota</taxon>
        <taxon>Actinomycetes</taxon>
        <taxon>Streptosporangiales</taxon>
        <taxon>Streptosporangiaceae</taxon>
        <taxon>Microbispora</taxon>
    </lineage>
</organism>
<keyword evidence="6 8" id="KW-0472">Membrane</keyword>
<evidence type="ECO:0000313" key="11">
    <source>
        <dbReference type="Proteomes" id="UP000262538"/>
    </source>
</evidence>
<dbReference type="InterPro" id="IPR039421">
    <property type="entry name" value="Type_1_exporter"/>
</dbReference>
<keyword evidence="4 10" id="KW-0067">ATP-binding</keyword>
<reference evidence="10 11" key="1">
    <citation type="submission" date="2018-08" db="EMBL/GenBank/DDBJ databases">
        <title>Microbispora. triticiradicis sp. nov., a novel actinomycete isolated from the root of wheat (Triticum aestivum L.)).</title>
        <authorList>
            <person name="Han C."/>
        </authorList>
    </citation>
    <scope>NUCLEOTIDE SEQUENCE [LARGE SCALE GENOMIC DNA]</scope>
    <source>
        <strain evidence="10 11">NEAU-HRDPA2-9</strain>
    </source>
</reference>
<dbReference type="InterPro" id="IPR027417">
    <property type="entry name" value="P-loop_NTPase"/>
</dbReference>
<keyword evidence="5 8" id="KW-1133">Transmembrane helix</keyword>
<gene>
    <name evidence="10" type="ORF">DI270_007380</name>
</gene>
<keyword evidence="3" id="KW-0547">Nucleotide-binding</keyword>
<evidence type="ECO:0000256" key="7">
    <source>
        <dbReference type="SAM" id="MobiDB-lite"/>
    </source>
</evidence>
<feature type="transmembrane region" description="Helical" evidence="8">
    <location>
        <begin position="69"/>
        <end position="89"/>
    </location>
</feature>
<evidence type="ECO:0000259" key="9">
    <source>
        <dbReference type="PROSITE" id="PS50893"/>
    </source>
</evidence>
<dbReference type="Proteomes" id="UP000262538">
    <property type="component" value="Unassembled WGS sequence"/>
</dbReference>
<dbReference type="RefSeq" id="WP_111698977.1">
    <property type="nucleotide sequence ID" value="NZ_QFZU02000031.1"/>
</dbReference>
<dbReference type="PANTHER" id="PTHR24221:SF646">
    <property type="entry name" value="HAEMOLYSIN SECRETION ATP-BINDING PROTEIN"/>
    <property type="match status" value="1"/>
</dbReference>
<dbReference type="SUPFAM" id="SSF90123">
    <property type="entry name" value="ABC transporter transmembrane region"/>
    <property type="match status" value="1"/>
</dbReference>
<comment type="caution">
    <text evidence="10">The sequence shown here is derived from an EMBL/GenBank/DDBJ whole genome shotgun (WGS) entry which is preliminary data.</text>
</comment>
<dbReference type="SMART" id="SM00382">
    <property type="entry name" value="AAA"/>
    <property type="match status" value="1"/>
</dbReference>
<dbReference type="PROSITE" id="PS50893">
    <property type="entry name" value="ABC_TRANSPORTER_2"/>
    <property type="match status" value="1"/>
</dbReference>
<dbReference type="CDD" id="cd03228">
    <property type="entry name" value="ABCC_MRP_Like"/>
    <property type="match status" value="1"/>
</dbReference>
<proteinExistence type="predicted"/>
<dbReference type="Gene3D" id="1.20.1560.10">
    <property type="entry name" value="ABC transporter type 1, transmembrane domain"/>
    <property type="match status" value="1"/>
</dbReference>
<dbReference type="PANTHER" id="PTHR24221">
    <property type="entry name" value="ATP-BINDING CASSETTE SUB-FAMILY B"/>
    <property type="match status" value="1"/>
</dbReference>
<dbReference type="Pfam" id="PF00005">
    <property type="entry name" value="ABC_tran"/>
    <property type="match status" value="1"/>
</dbReference>
<comment type="subcellular location">
    <subcellularLocation>
        <location evidence="1">Cell membrane</location>
        <topology evidence="1">Multi-pass membrane protein</topology>
    </subcellularLocation>
</comment>
<evidence type="ECO:0000256" key="3">
    <source>
        <dbReference type="ARBA" id="ARBA00022741"/>
    </source>
</evidence>
<evidence type="ECO:0000256" key="4">
    <source>
        <dbReference type="ARBA" id="ARBA00022840"/>
    </source>
</evidence>
<evidence type="ECO:0000256" key="6">
    <source>
        <dbReference type="ARBA" id="ARBA00023136"/>
    </source>
</evidence>
<evidence type="ECO:0000256" key="1">
    <source>
        <dbReference type="ARBA" id="ARBA00004651"/>
    </source>
</evidence>
<dbReference type="InterPro" id="IPR003439">
    <property type="entry name" value="ABC_transporter-like_ATP-bd"/>
</dbReference>
<dbReference type="SUPFAM" id="SSF52540">
    <property type="entry name" value="P-loop containing nucleoside triphosphate hydrolases"/>
    <property type="match status" value="1"/>
</dbReference>
<accession>A0ABX9LNH0</accession>
<feature type="compositionally biased region" description="Low complexity" evidence="7">
    <location>
        <begin position="339"/>
        <end position="368"/>
    </location>
</feature>
<evidence type="ECO:0000256" key="5">
    <source>
        <dbReference type="ARBA" id="ARBA00022989"/>
    </source>
</evidence>
<dbReference type="GO" id="GO:0005524">
    <property type="term" value="F:ATP binding"/>
    <property type="evidence" value="ECO:0007669"/>
    <property type="project" value="UniProtKB-KW"/>
</dbReference>
<keyword evidence="11" id="KW-1185">Reference proteome</keyword>
<feature type="transmembrane region" description="Helical" evidence="8">
    <location>
        <begin position="268"/>
        <end position="288"/>
    </location>
</feature>
<feature type="domain" description="ABC transporter" evidence="9">
    <location>
        <begin position="383"/>
        <end position="626"/>
    </location>
</feature>
<feature type="region of interest" description="Disordered" evidence="7">
    <location>
        <begin position="339"/>
        <end position="378"/>
    </location>
</feature>
<evidence type="ECO:0000313" key="10">
    <source>
        <dbReference type="EMBL" id="RGA05532.1"/>
    </source>
</evidence>
<dbReference type="EMBL" id="QFZU02000031">
    <property type="protein sequence ID" value="RGA05532.1"/>
    <property type="molecule type" value="Genomic_DNA"/>
</dbReference>
<feature type="transmembrane region" description="Helical" evidence="8">
    <location>
        <begin position="171"/>
        <end position="194"/>
    </location>
</feature>
<name>A0ABX9LNH0_9ACTN</name>
<sequence length="645" mass="69074">MPVTWVSARQQVLVRLRLLKMLRAAGPLPVGGLVMVTIVESLSPAAAAAALGLLVGRLVAALGEGAGGLGALTLPAAALVGVMLVGNLIDSAKEPLHYLVAFRLDGAYRSELSRRVSTGRTIAALERPSVQGHVELARADPRNWTERTPGAGAVALVVMVGRALTLASTSVVLAVCAWWLVPLLVLPAIAVQWLSSRDIDRWFVLWRGGQTEYHRRRVWSDANLDAGPAKEVRIFGLGEHVVRRQLHHTREQYAPVWAHQRASLTRHWLLAPMVVGPLAAAMVSAAYLAAAGRVSLAAGTAAISASAVIYRTFWGDPRDVLGAVSALNASDRLREALDVPPASVPPEASDAADASGASYASAAPVGPGRTAQRVGTEPQARTVRFEEVSFTYPGSDRAVIDRLDLEIRPGELLAVVGLNGAGKSTLVKLLAGLYEPTGGRITYDGADIRDIGLDRWRRHLSVVFQDFVRYHLSVADNVALGSSRVPPDRHAVEAAGLAAGLDAVVDRLPLGWDTPLARTRRGGVDLSGGQWQQVGLARALYAMRTGARVLVLDEPTAHLDVQTEFEVFDRLATYRGDAAVVLISHRLSTVRQADRIVLIDRGRVTESGSHAQLMAADGVYANLFNIQAERFRQGYNDCAEDGEIS</sequence>
<keyword evidence="2 8" id="KW-0812">Transmembrane</keyword>
<evidence type="ECO:0000256" key="8">
    <source>
        <dbReference type="SAM" id="Phobius"/>
    </source>
</evidence>
<dbReference type="InterPro" id="IPR036640">
    <property type="entry name" value="ABC1_TM_sf"/>
</dbReference>